<sequence>MDVMRDGFLPKSSDLSRYLTENCSKGRWKEATELLDLTLDKGILLNSSCCCSLLNHFCKNGLLDLAIGLHKRVRGLG</sequence>
<proteinExistence type="predicted"/>
<dbReference type="EMBL" id="JBBWWQ010000001">
    <property type="protein sequence ID" value="KAK8957049.1"/>
    <property type="molecule type" value="Genomic_DNA"/>
</dbReference>
<protein>
    <recommendedName>
        <fullName evidence="4">Pentatricopeptide repeat-containing protein</fullName>
    </recommendedName>
</protein>
<evidence type="ECO:0000256" key="1">
    <source>
        <dbReference type="ARBA" id="ARBA00022737"/>
    </source>
</evidence>
<dbReference type="Proteomes" id="UP001418222">
    <property type="component" value="Unassembled WGS sequence"/>
</dbReference>
<organism evidence="2 3">
    <name type="scientific">Platanthera zijinensis</name>
    <dbReference type="NCBI Taxonomy" id="2320716"/>
    <lineage>
        <taxon>Eukaryota</taxon>
        <taxon>Viridiplantae</taxon>
        <taxon>Streptophyta</taxon>
        <taxon>Embryophyta</taxon>
        <taxon>Tracheophyta</taxon>
        <taxon>Spermatophyta</taxon>
        <taxon>Magnoliopsida</taxon>
        <taxon>Liliopsida</taxon>
        <taxon>Asparagales</taxon>
        <taxon>Orchidaceae</taxon>
        <taxon>Orchidoideae</taxon>
        <taxon>Orchideae</taxon>
        <taxon>Orchidinae</taxon>
        <taxon>Platanthera</taxon>
    </lineage>
</organism>
<reference evidence="2 3" key="1">
    <citation type="journal article" date="2022" name="Nat. Plants">
        <title>Genomes of leafy and leafless Platanthera orchids illuminate the evolution of mycoheterotrophy.</title>
        <authorList>
            <person name="Li M.H."/>
            <person name="Liu K.W."/>
            <person name="Li Z."/>
            <person name="Lu H.C."/>
            <person name="Ye Q.L."/>
            <person name="Zhang D."/>
            <person name="Wang J.Y."/>
            <person name="Li Y.F."/>
            <person name="Zhong Z.M."/>
            <person name="Liu X."/>
            <person name="Yu X."/>
            <person name="Liu D.K."/>
            <person name="Tu X.D."/>
            <person name="Liu B."/>
            <person name="Hao Y."/>
            <person name="Liao X.Y."/>
            <person name="Jiang Y.T."/>
            <person name="Sun W.H."/>
            <person name="Chen J."/>
            <person name="Chen Y.Q."/>
            <person name="Ai Y."/>
            <person name="Zhai J.W."/>
            <person name="Wu S.S."/>
            <person name="Zhou Z."/>
            <person name="Hsiao Y.Y."/>
            <person name="Wu W.L."/>
            <person name="Chen Y.Y."/>
            <person name="Lin Y.F."/>
            <person name="Hsu J.L."/>
            <person name="Li C.Y."/>
            <person name="Wang Z.W."/>
            <person name="Zhao X."/>
            <person name="Zhong W.Y."/>
            <person name="Ma X.K."/>
            <person name="Ma L."/>
            <person name="Huang J."/>
            <person name="Chen G.Z."/>
            <person name="Huang M.Z."/>
            <person name="Huang L."/>
            <person name="Peng D.H."/>
            <person name="Luo Y.B."/>
            <person name="Zou S.Q."/>
            <person name="Chen S.P."/>
            <person name="Lan S."/>
            <person name="Tsai W.C."/>
            <person name="Van de Peer Y."/>
            <person name="Liu Z.J."/>
        </authorList>
    </citation>
    <scope>NUCLEOTIDE SEQUENCE [LARGE SCALE GENOMIC DNA]</scope>
    <source>
        <strain evidence="2">Lor287</strain>
    </source>
</reference>
<dbReference type="InterPro" id="IPR002885">
    <property type="entry name" value="PPR_rpt"/>
</dbReference>
<keyword evidence="3" id="KW-1185">Reference proteome</keyword>
<gene>
    <name evidence="2" type="ORF">KSP39_PZI000673</name>
</gene>
<name>A0AAP0C2V9_9ASPA</name>
<dbReference type="InterPro" id="IPR011990">
    <property type="entry name" value="TPR-like_helical_dom_sf"/>
</dbReference>
<dbReference type="Gene3D" id="1.25.40.10">
    <property type="entry name" value="Tetratricopeptide repeat domain"/>
    <property type="match status" value="1"/>
</dbReference>
<evidence type="ECO:0000313" key="2">
    <source>
        <dbReference type="EMBL" id="KAK8957049.1"/>
    </source>
</evidence>
<accession>A0AAP0C2V9</accession>
<dbReference type="Pfam" id="PF01535">
    <property type="entry name" value="PPR"/>
    <property type="match status" value="2"/>
</dbReference>
<keyword evidence="1" id="KW-0677">Repeat</keyword>
<comment type="caution">
    <text evidence="2">The sequence shown here is derived from an EMBL/GenBank/DDBJ whole genome shotgun (WGS) entry which is preliminary data.</text>
</comment>
<evidence type="ECO:0008006" key="4">
    <source>
        <dbReference type="Google" id="ProtNLM"/>
    </source>
</evidence>
<evidence type="ECO:0000313" key="3">
    <source>
        <dbReference type="Proteomes" id="UP001418222"/>
    </source>
</evidence>
<dbReference type="AlphaFoldDB" id="A0AAP0C2V9"/>